<name>A0A6M5Z595_9BACT</name>
<proteinExistence type="predicted"/>
<gene>
    <name evidence="2" type="ORF">FTUN_8895</name>
</gene>
<evidence type="ECO:0000313" key="3">
    <source>
        <dbReference type="Proteomes" id="UP000503447"/>
    </source>
</evidence>
<dbReference type="KEGG" id="ftj:FTUN_8895"/>
<accession>A0A6M5Z595</accession>
<organism evidence="2 3">
    <name type="scientific">Frigoriglobus tundricola</name>
    <dbReference type="NCBI Taxonomy" id="2774151"/>
    <lineage>
        <taxon>Bacteria</taxon>
        <taxon>Pseudomonadati</taxon>
        <taxon>Planctomycetota</taxon>
        <taxon>Planctomycetia</taxon>
        <taxon>Gemmatales</taxon>
        <taxon>Gemmataceae</taxon>
        <taxon>Frigoriglobus</taxon>
    </lineage>
</organism>
<evidence type="ECO:0000256" key="1">
    <source>
        <dbReference type="SAM" id="MobiDB-lite"/>
    </source>
</evidence>
<feature type="compositionally biased region" description="Pro residues" evidence="1">
    <location>
        <begin position="104"/>
        <end position="113"/>
    </location>
</feature>
<dbReference type="RefSeq" id="WP_171475841.1">
    <property type="nucleotide sequence ID" value="NZ_CP053452.2"/>
</dbReference>
<reference evidence="3" key="1">
    <citation type="submission" date="2020-05" db="EMBL/GenBank/DDBJ databases">
        <title>Frigoriglobus tundricola gen. nov., sp. nov., a psychrotolerant cellulolytic planctomycete of the family Gemmataceae with two divergent copies of 16S rRNA gene.</title>
        <authorList>
            <person name="Kulichevskaya I.S."/>
            <person name="Ivanova A.A."/>
            <person name="Naumoff D.G."/>
            <person name="Beletsky A.V."/>
            <person name="Rijpstra W.I.C."/>
            <person name="Sinninghe Damste J.S."/>
            <person name="Mardanov A.V."/>
            <person name="Ravin N.V."/>
            <person name="Dedysh S.N."/>
        </authorList>
    </citation>
    <scope>NUCLEOTIDE SEQUENCE [LARGE SCALE GENOMIC DNA]</scope>
    <source>
        <strain evidence="3">PL17</strain>
    </source>
</reference>
<dbReference type="AlphaFoldDB" id="A0A6M5Z595"/>
<keyword evidence="3" id="KW-1185">Reference proteome</keyword>
<dbReference type="EMBL" id="CP053452">
    <property type="protein sequence ID" value="QJX01256.1"/>
    <property type="molecule type" value="Genomic_DNA"/>
</dbReference>
<feature type="region of interest" description="Disordered" evidence="1">
    <location>
        <begin position="99"/>
        <end position="128"/>
    </location>
</feature>
<sequence length="137" mass="14657">MPAFVSATTVDHDERQQDAPTLLERGEKLYSPAALAKVIRVPGQREGTHLNGSTLFRHITKGVRAANGELIRLEADRVGSRWLSSREAFARFTAKLTAAALPTDSPPSPPTPTPRQRSRAAAAASREADAIFGAAGE</sequence>
<evidence type="ECO:0000313" key="2">
    <source>
        <dbReference type="EMBL" id="QJX01256.1"/>
    </source>
</evidence>
<protein>
    <submittedName>
        <fullName evidence="2">Uncharacterized protein</fullName>
    </submittedName>
</protein>
<dbReference type="Proteomes" id="UP000503447">
    <property type="component" value="Chromosome"/>
</dbReference>